<dbReference type="GO" id="GO:0046872">
    <property type="term" value="F:metal ion binding"/>
    <property type="evidence" value="ECO:0007669"/>
    <property type="project" value="UniProtKB-KW"/>
</dbReference>
<comment type="function">
    <text evidence="5">Part of the MsrPQ system that repairs oxidized periplasmic proteins containing methionine sulfoxide residues (Met-O), using respiratory chain electrons. Thus protects these proteins from oxidative-stress damage caused by reactive species of oxygen and chlorine generated by the host defense mechanisms. MsrPQ is essential for the maintenance of envelope integrity under bleach stress, rescuing a wide series of structurally unrelated periplasmic proteins from methionine oxidation. The catalytic subunit MsrP is non-stereospecific, being able to reduce both (R-) and (S-) diastereoisomers of methionine sulfoxide.</text>
</comment>
<dbReference type="EC" id="1.8.5.-" evidence="5"/>
<dbReference type="EMBL" id="CABVIF010000007">
    <property type="protein sequence ID" value="VVP20568.1"/>
    <property type="molecule type" value="Genomic_DNA"/>
</dbReference>
<comment type="subunit">
    <text evidence="5">Heterodimer of a catalytic subunit (MsrP) and a heme-binding subunit (MsrQ).</text>
</comment>
<dbReference type="InterPro" id="IPR000572">
    <property type="entry name" value="OxRdtase_Mopterin-bd_dom"/>
</dbReference>
<comment type="caution">
    <text evidence="5">Lacks conserved residue(s) required for the propagation of feature annotation.</text>
</comment>
<comment type="cofactor">
    <cofactor evidence="5">
        <name>Mo-molybdopterin</name>
        <dbReference type="ChEBI" id="CHEBI:71302"/>
    </cofactor>
    <text evidence="5">Binds 1 Mo-molybdopterin (Mo-MPT) cofactor per subunit.</text>
</comment>
<keyword evidence="3 5" id="KW-0732">Signal</keyword>
<keyword evidence="4 5" id="KW-0560">Oxidoreductase</keyword>
<evidence type="ECO:0000256" key="1">
    <source>
        <dbReference type="ARBA" id="ARBA00022505"/>
    </source>
</evidence>
<dbReference type="InterPro" id="IPR022867">
    <property type="entry name" value="MsrP"/>
</dbReference>
<evidence type="ECO:0000313" key="8">
    <source>
        <dbReference type="Proteomes" id="UP000327111"/>
    </source>
</evidence>
<comment type="catalytic activity">
    <reaction evidence="5">
        <text>L-methionyl-[protein] + a quinone + H2O = L-methionyl-(R)-S-oxide-[protein] + a quinol</text>
        <dbReference type="Rhea" id="RHEA:51296"/>
        <dbReference type="Rhea" id="RHEA-COMP:12313"/>
        <dbReference type="Rhea" id="RHEA-COMP:12314"/>
        <dbReference type="ChEBI" id="CHEBI:15377"/>
        <dbReference type="ChEBI" id="CHEBI:16044"/>
        <dbReference type="ChEBI" id="CHEBI:24646"/>
        <dbReference type="ChEBI" id="CHEBI:45764"/>
        <dbReference type="ChEBI" id="CHEBI:132124"/>
    </reaction>
</comment>
<protein>
    <recommendedName>
        <fullName evidence="5">Protein-methionine-sulfoxide reductase catalytic subunit MsrP</fullName>
        <ecNumber evidence="5">1.8.5.-</ecNumber>
    </recommendedName>
</protein>
<dbReference type="InterPro" id="IPR036374">
    <property type="entry name" value="OxRdtase_Mopterin-bd_sf"/>
</dbReference>
<dbReference type="SUPFAM" id="SSF56524">
    <property type="entry name" value="Oxidoreductase molybdopterin-binding domain"/>
    <property type="match status" value="1"/>
</dbReference>
<name>A0A5E7M7K8_PSEFL</name>
<dbReference type="Pfam" id="PF00174">
    <property type="entry name" value="Oxidored_molyb"/>
    <property type="match status" value="1"/>
</dbReference>
<accession>A0A5E7M7K8</accession>
<dbReference type="GO" id="GO:0016672">
    <property type="term" value="F:oxidoreductase activity, acting on a sulfur group of donors, quinone or similar compound as acceptor"/>
    <property type="evidence" value="ECO:0007669"/>
    <property type="project" value="UniProtKB-UniRule"/>
</dbReference>
<organism evidence="7 8">
    <name type="scientific">Pseudomonas fluorescens</name>
    <dbReference type="NCBI Taxonomy" id="294"/>
    <lineage>
        <taxon>Bacteria</taxon>
        <taxon>Pseudomonadati</taxon>
        <taxon>Pseudomonadota</taxon>
        <taxon>Gammaproteobacteria</taxon>
        <taxon>Pseudomonadales</taxon>
        <taxon>Pseudomonadaceae</taxon>
        <taxon>Pseudomonas</taxon>
    </lineage>
</organism>
<comment type="catalytic activity">
    <reaction evidence="5">
        <text>L-methionyl-[protein] + a quinone + H2O = L-methionyl-(S)-S-oxide-[protein] + a quinol</text>
        <dbReference type="Rhea" id="RHEA:51292"/>
        <dbReference type="Rhea" id="RHEA-COMP:12313"/>
        <dbReference type="Rhea" id="RHEA-COMP:12315"/>
        <dbReference type="ChEBI" id="CHEBI:15377"/>
        <dbReference type="ChEBI" id="CHEBI:16044"/>
        <dbReference type="ChEBI" id="CHEBI:24646"/>
        <dbReference type="ChEBI" id="CHEBI:44120"/>
        <dbReference type="ChEBI" id="CHEBI:132124"/>
    </reaction>
</comment>
<dbReference type="PROSITE" id="PS51318">
    <property type="entry name" value="TAT"/>
    <property type="match status" value="1"/>
</dbReference>
<evidence type="ECO:0000259" key="6">
    <source>
        <dbReference type="Pfam" id="PF00174"/>
    </source>
</evidence>
<evidence type="ECO:0000256" key="4">
    <source>
        <dbReference type="ARBA" id="ARBA00023002"/>
    </source>
</evidence>
<feature type="binding site" evidence="5">
    <location>
        <position position="242"/>
    </location>
    <ligand>
        <name>Mo-molybdopterin</name>
        <dbReference type="ChEBI" id="CHEBI:71302"/>
    </ligand>
</feature>
<dbReference type="PANTHER" id="PTHR43032">
    <property type="entry name" value="PROTEIN-METHIONINE-SULFOXIDE REDUCTASE"/>
    <property type="match status" value="1"/>
</dbReference>
<dbReference type="HAMAP" id="MF_01206">
    <property type="entry name" value="MsrP"/>
    <property type="match status" value="1"/>
</dbReference>
<keyword evidence="1 5" id="KW-0500">Molybdenum</keyword>
<reference evidence="7 8" key="1">
    <citation type="submission" date="2019-09" db="EMBL/GenBank/DDBJ databases">
        <authorList>
            <person name="Chandra G."/>
            <person name="Truman W A."/>
        </authorList>
    </citation>
    <scope>NUCLEOTIDE SEQUENCE [LARGE SCALE GENOMIC DNA]</scope>
    <source>
        <strain evidence="7">PS854</strain>
    </source>
</reference>
<dbReference type="Gene3D" id="3.90.420.10">
    <property type="entry name" value="Oxidoreductase, molybdopterin-binding domain"/>
    <property type="match status" value="1"/>
</dbReference>
<dbReference type="GO" id="GO:0042597">
    <property type="term" value="C:periplasmic space"/>
    <property type="evidence" value="ECO:0007669"/>
    <property type="project" value="UniProtKB-SubCell"/>
</dbReference>
<comment type="subcellular location">
    <subcellularLocation>
        <location evidence="5">Periplasm</location>
    </subcellularLocation>
    <text evidence="5">Is attached to the inner membrane when interacting with the MsrQ subunit.</text>
</comment>
<keyword evidence="5" id="KW-0574">Periplasm</keyword>
<evidence type="ECO:0000313" key="7">
    <source>
        <dbReference type="EMBL" id="VVP20568.1"/>
    </source>
</evidence>
<proteinExistence type="inferred from homology"/>
<feature type="binding site" evidence="5">
    <location>
        <position position="94"/>
    </location>
    <ligand>
        <name>Mo-molybdopterin</name>
        <dbReference type="ChEBI" id="CHEBI:71302"/>
    </ligand>
</feature>
<feature type="binding site" evidence="5">
    <location>
        <begin position="97"/>
        <end position="98"/>
    </location>
    <ligand>
        <name>Mo-molybdopterin</name>
        <dbReference type="ChEBI" id="CHEBI:71302"/>
    </ligand>
</feature>
<dbReference type="GO" id="GO:0043546">
    <property type="term" value="F:molybdopterin cofactor binding"/>
    <property type="evidence" value="ECO:0007669"/>
    <property type="project" value="UniProtKB-UniRule"/>
</dbReference>
<evidence type="ECO:0000256" key="3">
    <source>
        <dbReference type="ARBA" id="ARBA00022729"/>
    </source>
</evidence>
<dbReference type="PANTHER" id="PTHR43032:SF3">
    <property type="entry name" value="PROTEIN-METHIONINE-SULFOXIDE REDUCTASE CATALYTIC SUBUNIT MSRP"/>
    <property type="match status" value="1"/>
</dbReference>
<feature type="binding site" evidence="5">
    <location>
        <position position="152"/>
    </location>
    <ligand>
        <name>Mo-molybdopterin</name>
        <dbReference type="ChEBI" id="CHEBI:71302"/>
    </ligand>
    <ligandPart>
        <name>Mo</name>
        <dbReference type="ChEBI" id="CHEBI:28685"/>
    </ligandPart>
</feature>
<dbReference type="Proteomes" id="UP000327111">
    <property type="component" value="Unassembled WGS sequence"/>
</dbReference>
<dbReference type="InterPro" id="IPR006311">
    <property type="entry name" value="TAT_signal"/>
</dbReference>
<sequence>MLIKVPKASDCHESDVTPESFYLSRRTVLGAAAAGLAVGALPQWAVADEAVRYPDVEPGKAPAWFNEKLPSTKWGAVNVKDEAITPFKDATHYNNFYEFGTDKGDPAANAGALKTEPWTVVVDGEVGKPGRYALEDFMKPYQLEERIYRLRCVEAWSMVIPWIGFPVSALLRQVEPTSKAKYIRFEALQDPKSMPGQRSGFALIDWPYIEGLRLDEAMNPLAILAVGMYGRELPNQNGAPLRLVVPWKYGFKSIKSIVRISLVSEQPKTTWQSIASDEYGFYANVNPTVDHPRWTQARERRLPSGLFKPNVRDTQMFNGYADEVASLYTGLDLRKNY</sequence>
<evidence type="ECO:0000256" key="5">
    <source>
        <dbReference type="HAMAP-Rule" id="MF_01206"/>
    </source>
</evidence>
<dbReference type="NCBIfam" id="NF003767">
    <property type="entry name" value="PRK05363.1"/>
    <property type="match status" value="1"/>
</dbReference>
<evidence type="ECO:0000256" key="2">
    <source>
        <dbReference type="ARBA" id="ARBA00022723"/>
    </source>
</evidence>
<keyword evidence="2 5" id="KW-0479">Metal-binding</keyword>
<dbReference type="GO" id="GO:0030091">
    <property type="term" value="P:protein repair"/>
    <property type="evidence" value="ECO:0007669"/>
    <property type="project" value="UniProtKB-UniRule"/>
</dbReference>
<comment type="similarity">
    <text evidence="5">Belongs to the MsrP family.</text>
</comment>
<dbReference type="RefSeq" id="WP_150734795.1">
    <property type="nucleotide sequence ID" value="NZ_CABVIF010000007.1"/>
</dbReference>
<comment type="PTM">
    <text evidence="5">Predicted to be exported by the Tat system. The position of the signal peptide cleavage has not been experimentally proven.</text>
</comment>
<feature type="domain" description="Oxidoreductase molybdopterin-binding" evidence="6">
    <location>
        <begin position="114"/>
        <end position="271"/>
    </location>
</feature>
<gene>
    <name evidence="5 7" type="primary">msrP</name>
    <name evidence="7" type="ORF">PS854_03782</name>
</gene>
<feature type="binding site" evidence="5">
    <location>
        <begin position="253"/>
        <end position="255"/>
    </location>
    <ligand>
        <name>Mo-molybdopterin</name>
        <dbReference type="ChEBI" id="CHEBI:71302"/>
    </ligand>
</feature>
<feature type="binding site" evidence="5">
    <location>
        <position position="237"/>
    </location>
    <ligand>
        <name>Mo-molybdopterin</name>
        <dbReference type="ChEBI" id="CHEBI:71302"/>
    </ligand>
</feature>
<dbReference type="AlphaFoldDB" id="A0A5E7M7K8"/>